<sequence length="92" mass="10618">MYVVILGSLGYIIYTAKFDPAYPTGEYKKAVVQSVAPNYSRFKPKKTVYIKTEDGEELVRVVDINRRLIPGQEIELKVYRSKVRGITKYEIL</sequence>
<dbReference type="EMBL" id="BMXA01000007">
    <property type="protein sequence ID" value="GHA18211.1"/>
    <property type="molecule type" value="Genomic_DNA"/>
</dbReference>
<protein>
    <submittedName>
        <fullName evidence="1">Uncharacterized protein</fullName>
    </submittedName>
</protein>
<dbReference type="Proteomes" id="UP000614811">
    <property type="component" value="Unassembled WGS sequence"/>
</dbReference>
<comment type="caution">
    <text evidence="1">The sequence shown here is derived from an EMBL/GenBank/DDBJ whole genome shotgun (WGS) entry which is preliminary data.</text>
</comment>
<accession>A0A918VRA2</accession>
<name>A0A918VRA2_9GAMM</name>
<reference evidence="1" key="2">
    <citation type="submission" date="2020-09" db="EMBL/GenBank/DDBJ databases">
        <authorList>
            <person name="Sun Q."/>
            <person name="Kim S."/>
        </authorList>
    </citation>
    <scope>NUCLEOTIDE SEQUENCE</scope>
    <source>
        <strain evidence="1">KCTC 12711</strain>
    </source>
</reference>
<evidence type="ECO:0000313" key="2">
    <source>
        <dbReference type="Proteomes" id="UP000614811"/>
    </source>
</evidence>
<dbReference type="AlphaFoldDB" id="A0A918VRA2"/>
<reference evidence="1" key="1">
    <citation type="journal article" date="2014" name="Int. J. Syst. Evol. Microbiol.">
        <title>Complete genome sequence of Corynebacterium casei LMG S-19264T (=DSM 44701T), isolated from a smear-ripened cheese.</title>
        <authorList>
            <consortium name="US DOE Joint Genome Institute (JGI-PGF)"/>
            <person name="Walter F."/>
            <person name="Albersmeier A."/>
            <person name="Kalinowski J."/>
            <person name="Ruckert C."/>
        </authorList>
    </citation>
    <scope>NUCLEOTIDE SEQUENCE</scope>
    <source>
        <strain evidence="1">KCTC 12711</strain>
    </source>
</reference>
<evidence type="ECO:0000313" key="1">
    <source>
        <dbReference type="EMBL" id="GHA18211.1"/>
    </source>
</evidence>
<keyword evidence="2" id="KW-1185">Reference proteome</keyword>
<organism evidence="1 2">
    <name type="scientific">Arenicella chitinivorans</name>
    <dbReference type="NCBI Taxonomy" id="1329800"/>
    <lineage>
        <taxon>Bacteria</taxon>
        <taxon>Pseudomonadati</taxon>
        <taxon>Pseudomonadota</taxon>
        <taxon>Gammaproteobacteria</taxon>
        <taxon>Arenicellales</taxon>
        <taxon>Arenicellaceae</taxon>
        <taxon>Arenicella</taxon>
    </lineage>
</organism>
<dbReference type="RefSeq" id="WP_189402502.1">
    <property type="nucleotide sequence ID" value="NZ_BMXA01000007.1"/>
</dbReference>
<proteinExistence type="predicted"/>
<gene>
    <name evidence="1" type="ORF">GCM10008090_29730</name>
</gene>